<keyword evidence="7 8" id="KW-0472">Membrane</keyword>
<keyword evidence="3 8" id="KW-1003">Cell membrane</keyword>
<proteinExistence type="inferred from homology"/>
<dbReference type="InterPro" id="IPR007334">
    <property type="entry name" value="UPF0208"/>
</dbReference>
<name>A0A128ESH7_9GAMM</name>
<dbReference type="HAMAP" id="MF_01101">
    <property type="entry name" value="UPF0208"/>
    <property type="match status" value="1"/>
</dbReference>
<evidence type="ECO:0000256" key="5">
    <source>
        <dbReference type="ARBA" id="ARBA00022692"/>
    </source>
</evidence>
<gene>
    <name evidence="9" type="ORF">GCE9029_00261</name>
</gene>
<dbReference type="GO" id="GO:0005886">
    <property type="term" value="C:plasma membrane"/>
    <property type="evidence" value="ECO:0007669"/>
    <property type="project" value="UniProtKB-SubCell"/>
</dbReference>
<dbReference type="OrthoDB" id="7066670at2"/>
<reference evidence="10" key="1">
    <citation type="submission" date="2016-02" db="EMBL/GenBank/DDBJ databases">
        <authorList>
            <person name="Rodrigo-Torres Lidia"/>
            <person name="Arahal R.David."/>
        </authorList>
    </citation>
    <scope>NUCLEOTIDE SEQUENCE [LARGE SCALE GENOMIC DNA]</scope>
    <source>
        <strain evidence="10">CECT 9029</strain>
    </source>
</reference>
<keyword evidence="5 8" id="KW-0812">Transmembrane</keyword>
<evidence type="ECO:0000256" key="8">
    <source>
        <dbReference type="HAMAP-Rule" id="MF_01101"/>
    </source>
</evidence>
<sequence length="149" mass="17309">MSNKSMWNAFRDGQKYMTEWPVRKELAPMFPENRVIRATQFAIKVMPAVAVISVLMQMAFNNYSGLPQAMIMALFALSLPLQGMWWLGKRRETQLPPALAGWYRELHEKIVSEGGAVQPMKSRPRYKELAQTLNRAFKQLDKSSLERWF</sequence>
<dbReference type="NCBIfam" id="NF002493">
    <property type="entry name" value="PRK01816.1"/>
    <property type="match status" value="1"/>
</dbReference>
<dbReference type="EMBL" id="FIZX01000001">
    <property type="protein sequence ID" value="CZF77529.1"/>
    <property type="molecule type" value="Genomic_DNA"/>
</dbReference>
<dbReference type="RefSeq" id="WP_039850371.1">
    <property type="nucleotide sequence ID" value="NZ_FIZX01000001.1"/>
</dbReference>
<dbReference type="Proteomes" id="UP000071641">
    <property type="component" value="Unassembled WGS sequence"/>
</dbReference>
<evidence type="ECO:0000256" key="6">
    <source>
        <dbReference type="ARBA" id="ARBA00022989"/>
    </source>
</evidence>
<evidence type="ECO:0000256" key="2">
    <source>
        <dbReference type="ARBA" id="ARBA00009474"/>
    </source>
</evidence>
<feature type="transmembrane region" description="Helical" evidence="8">
    <location>
        <begin position="66"/>
        <end position="87"/>
    </location>
</feature>
<comment type="subcellular location">
    <subcellularLocation>
        <location evidence="1">Cell inner membrane</location>
        <topology evidence="1">Multi-pass membrane protein</topology>
    </subcellularLocation>
    <subcellularLocation>
        <location evidence="8">Cell membrane</location>
        <topology evidence="8">Multi-pass membrane protein</topology>
    </subcellularLocation>
</comment>
<protein>
    <recommendedName>
        <fullName evidence="8">UPF0208 membrane protein GCE9029_00261</fullName>
    </recommendedName>
</protein>
<evidence type="ECO:0000256" key="1">
    <source>
        <dbReference type="ARBA" id="ARBA00004429"/>
    </source>
</evidence>
<dbReference type="AlphaFoldDB" id="A0A128ESH7"/>
<comment type="similarity">
    <text evidence="2 8">Belongs to the UPF0208 family.</text>
</comment>
<feature type="transmembrane region" description="Helical" evidence="8">
    <location>
        <begin position="41"/>
        <end position="60"/>
    </location>
</feature>
<dbReference type="Pfam" id="PF04217">
    <property type="entry name" value="DUF412"/>
    <property type="match status" value="1"/>
</dbReference>
<organism evidence="9 10">
    <name type="scientific">Grimontia celer</name>
    <dbReference type="NCBI Taxonomy" id="1796497"/>
    <lineage>
        <taxon>Bacteria</taxon>
        <taxon>Pseudomonadati</taxon>
        <taxon>Pseudomonadota</taxon>
        <taxon>Gammaproteobacteria</taxon>
        <taxon>Vibrionales</taxon>
        <taxon>Vibrionaceae</taxon>
        <taxon>Grimontia</taxon>
    </lineage>
</organism>
<accession>A0A128ESH7</accession>
<evidence type="ECO:0000256" key="4">
    <source>
        <dbReference type="ARBA" id="ARBA00022519"/>
    </source>
</evidence>
<evidence type="ECO:0000313" key="10">
    <source>
        <dbReference type="Proteomes" id="UP000071641"/>
    </source>
</evidence>
<keyword evidence="6 8" id="KW-1133">Transmembrane helix</keyword>
<evidence type="ECO:0000256" key="7">
    <source>
        <dbReference type="ARBA" id="ARBA00023136"/>
    </source>
</evidence>
<dbReference type="STRING" id="1796497.GCE9029_00261"/>
<keyword evidence="10" id="KW-1185">Reference proteome</keyword>
<keyword evidence="4" id="KW-0997">Cell inner membrane</keyword>
<evidence type="ECO:0000313" key="9">
    <source>
        <dbReference type="EMBL" id="CZF77529.1"/>
    </source>
</evidence>
<evidence type="ECO:0000256" key="3">
    <source>
        <dbReference type="ARBA" id="ARBA00022475"/>
    </source>
</evidence>